<evidence type="ECO:0000259" key="2">
    <source>
        <dbReference type="PROSITE" id="PS51502"/>
    </source>
</evidence>
<gene>
    <name evidence="3" type="ordered locus">Metme_2921</name>
</gene>
<dbReference type="HOGENOM" id="CLU_080664_4_3_6"/>
<proteinExistence type="predicted"/>
<keyword evidence="1" id="KW-0732">Signal</keyword>
<dbReference type="Gene3D" id="3.30.70.100">
    <property type="match status" value="1"/>
</dbReference>
<sequence>MIARMLPLMLAVCLSGCAANPIESQQRLHHLVVVWLNKPGDESLRQRYIDESKPLAELPGVLAYDVGRPARVKRRHSRSVLDESYDVAIASVFENQAAFEAFLKNPTYGRIAKDVLRPMVEKYQVYDFVE</sequence>
<dbReference type="EMBL" id="CP002738">
    <property type="protein sequence ID" value="AEG01301.1"/>
    <property type="molecule type" value="Genomic_DNA"/>
</dbReference>
<feature type="domain" description="Stress-response A/B barrel" evidence="2">
    <location>
        <begin position="28"/>
        <end position="128"/>
    </location>
</feature>
<accession>G0A145</accession>
<name>G0A145_METMM</name>
<dbReference type="STRING" id="857087.Metme_2921"/>
<reference evidence="4" key="3">
    <citation type="submission" date="2011-05" db="EMBL/GenBank/DDBJ databases">
        <title>Complete sequence of Methylomonas methanica MC09.</title>
        <authorList>
            <consortium name="US DOE Joint Genome Institute"/>
            <person name="Lucas S."/>
            <person name="Han J."/>
            <person name="Lapidus A."/>
            <person name="Cheng J.-F."/>
            <person name="Goodwin L."/>
            <person name="Pitluck S."/>
            <person name="Peters L."/>
            <person name="Mikhailova N."/>
            <person name="Teshima H."/>
            <person name="Han C."/>
            <person name="Tapia R."/>
            <person name="Land M."/>
            <person name="Hauser L."/>
            <person name="Kyrpides N."/>
            <person name="Ivanova N."/>
            <person name="Pagani I."/>
            <person name="Stein L."/>
            <person name="Woyke T."/>
        </authorList>
    </citation>
    <scope>NUCLEOTIDE SEQUENCE [LARGE SCALE GENOMIC DNA]</scope>
    <source>
        <strain evidence="4">MC09</strain>
    </source>
</reference>
<evidence type="ECO:0000256" key="1">
    <source>
        <dbReference type="SAM" id="SignalP"/>
    </source>
</evidence>
<evidence type="ECO:0000313" key="4">
    <source>
        <dbReference type="Proteomes" id="UP000008888"/>
    </source>
</evidence>
<dbReference type="InterPro" id="IPR011008">
    <property type="entry name" value="Dimeric_a/b-barrel"/>
</dbReference>
<dbReference type="eggNOG" id="ENOG50335YD">
    <property type="taxonomic scope" value="Bacteria"/>
</dbReference>
<dbReference type="InterPro" id="IPR013097">
    <property type="entry name" value="Dabb"/>
</dbReference>
<reference key="2">
    <citation type="submission" date="2011-05" db="EMBL/GenBank/DDBJ databases">
        <title>Complete genome sequence of the aerobic marine methanotroph Methylomonas methanica MC09.</title>
        <authorList>
            <person name="Boden R."/>
            <person name="Cunliffe M."/>
            <person name="Scanlan J."/>
            <person name="Moussard H."/>
            <person name="Kits K.D."/>
            <person name="Klotz M."/>
            <person name="Jetten M."/>
            <person name="Vuilleumier S."/>
            <person name="Han J."/>
            <person name="Peters L."/>
            <person name="Mikhailova N."/>
            <person name="Teshima H."/>
            <person name="Tapia R."/>
            <person name="Kyrpides N."/>
            <person name="Ivanova N."/>
            <person name="Pagani I."/>
            <person name="Cheng J.-F."/>
            <person name="Goodwin L."/>
            <person name="Han C."/>
            <person name="Hauser L."/>
            <person name="Land M."/>
            <person name="Lapidus A."/>
            <person name="Lucas S."/>
            <person name="Pitluck S."/>
            <person name="Woyke T."/>
            <person name="Stein L.Y."/>
            <person name="Murrell C."/>
        </authorList>
    </citation>
    <scope>NUCLEOTIDE SEQUENCE</scope>
    <source>
        <strain>MC09</strain>
    </source>
</reference>
<organism evidence="3 4">
    <name type="scientific">Methylomonas methanica (strain DSM 25384 / MC09)</name>
    <dbReference type="NCBI Taxonomy" id="857087"/>
    <lineage>
        <taxon>Bacteria</taxon>
        <taxon>Pseudomonadati</taxon>
        <taxon>Pseudomonadota</taxon>
        <taxon>Gammaproteobacteria</taxon>
        <taxon>Methylococcales</taxon>
        <taxon>Methylococcaceae</taxon>
        <taxon>Methylomonas</taxon>
    </lineage>
</organism>
<dbReference type="SUPFAM" id="SSF54909">
    <property type="entry name" value="Dimeric alpha+beta barrel"/>
    <property type="match status" value="1"/>
</dbReference>
<reference evidence="3 4" key="1">
    <citation type="journal article" date="2011" name="J. Bacteriol.">
        <title>Complete Genome Sequence of the Aerobic Marine Methanotroph Methylomonas methanica MC09.</title>
        <authorList>
            <person name="Boden R."/>
            <person name="Cunliffe M."/>
            <person name="Scanlan J."/>
            <person name="Moussard H."/>
            <person name="Kits K.D."/>
            <person name="Klotz M.G."/>
            <person name="Jetten M.S."/>
            <person name="Vuilleumier S."/>
            <person name="Han J."/>
            <person name="Peters L."/>
            <person name="Mikhailova N."/>
            <person name="Teshima H."/>
            <person name="Tapia R."/>
            <person name="Kyrpides N."/>
            <person name="Ivanova N."/>
            <person name="Pagani I."/>
            <person name="Cheng J.F."/>
            <person name="Goodwin L."/>
            <person name="Han C."/>
            <person name="Hauser L."/>
            <person name="Land M.L."/>
            <person name="Lapidus A."/>
            <person name="Lucas S."/>
            <person name="Pitluck S."/>
            <person name="Woyke T."/>
            <person name="Stein L."/>
            <person name="Murrell J.C."/>
        </authorList>
    </citation>
    <scope>NUCLEOTIDE SEQUENCE [LARGE SCALE GENOMIC DNA]</scope>
    <source>
        <strain evidence="3 4">MC09</strain>
    </source>
</reference>
<dbReference type="OrthoDB" id="5570802at2"/>
<evidence type="ECO:0000313" key="3">
    <source>
        <dbReference type="EMBL" id="AEG01301.1"/>
    </source>
</evidence>
<dbReference type="SMART" id="SM00886">
    <property type="entry name" value="Dabb"/>
    <property type="match status" value="1"/>
</dbReference>
<keyword evidence="4" id="KW-1185">Reference proteome</keyword>
<protein>
    <submittedName>
        <fullName evidence="3">Stress responsive alpha-beta barrel domain-containing protein</fullName>
    </submittedName>
</protein>
<dbReference type="PROSITE" id="PS51502">
    <property type="entry name" value="S_R_A_B_BARREL"/>
    <property type="match status" value="1"/>
</dbReference>
<dbReference type="RefSeq" id="WP_013819532.1">
    <property type="nucleotide sequence ID" value="NC_015572.1"/>
</dbReference>
<dbReference type="KEGG" id="mmt:Metme_2921"/>
<dbReference type="AlphaFoldDB" id="G0A145"/>
<feature type="chain" id="PRO_5003396428" evidence="1">
    <location>
        <begin position="19"/>
        <end position="130"/>
    </location>
</feature>
<feature type="signal peptide" evidence="1">
    <location>
        <begin position="1"/>
        <end position="18"/>
    </location>
</feature>
<dbReference type="Proteomes" id="UP000008888">
    <property type="component" value="Chromosome"/>
</dbReference>
<dbReference type="Pfam" id="PF07876">
    <property type="entry name" value="Dabb"/>
    <property type="match status" value="1"/>
</dbReference>